<protein>
    <submittedName>
        <fullName evidence="2">Zinc finger protein</fullName>
    </submittedName>
</protein>
<dbReference type="PANTHER" id="PTHR23232:SF163">
    <property type="entry name" value="ZINC FINGER PROTEIN 589"/>
    <property type="match status" value="1"/>
</dbReference>
<dbReference type="Pfam" id="PF01352">
    <property type="entry name" value="KRAB"/>
    <property type="match status" value="1"/>
</dbReference>
<dbReference type="GO" id="GO:0006355">
    <property type="term" value="P:regulation of DNA-templated transcription"/>
    <property type="evidence" value="ECO:0007669"/>
    <property type="project" value="InterPro"/>
</dbReference>
<dbReference type="InterPro" id="IPR001909">
    <property type="entry name" value="KRAB"/>
</dbReference>
<proteinExistence type="predicted"/>
<dbReference type="SUPFAM" id="SSF109640">
    <property type="entry name" value="KRAB domain (Kruppel-associated box)"/>
    <property type="match status" value="1"/>
</dbReference>
<dbReference type="EMBL" id="JAOTOJ010000002">
    <property type="protein sequence ID" value="KAK9405366.1"/>
    <property type="molecule type" value="Genomic_DNA"/>
</dbReference>
<evidence type="ECO:0000259" key="1">
    <source>
        <dbReference type="PROSITE" id="PS50805"/>
    </source>
</evidence>
<sequence>MASWVRECGAETCSQAVALAEGFLLSQVEEKKLQAQEPFREVTIEHYSKYPPQNLVFGGISQKKPFLDPSSANGTAVMVGVKTALLSGGKGTVITLPTQEPITFEDVAVLFSEGEWAMLNFDQKSLYKDVMLENASNMVSLVGGQQTESYTKQAVEPSKSMETEIRGEIFGNLREPLDGGLMQRGSQLSNSEQLCRRPFSLEVTPHPRNVEGQEVTPSVVLLRSSTLSL</sequence>
<feature type="domain" description="KRAB" evidence="1">
    <location>
        <begin position="102"/>
        <end position="182"/>
    </location>
</feature>
<dbReference type="SMART" id="SM00349">
    <property type="entry name" value="KRAB"/>
    <property type="match status" value="1"/>
</dbReference>
<evidence type="ECO:0000313" key="3">
    <source>
        <dbReference type="Proteomes" id="UP001474421"/>
    </source>
</evidence>
<organism evidence="2 3">
    <name type="scientific">Crotalus adamanteus</name>
    <name type="common">Eastern diamondback rattlesnake</name>
    <dbReference type="NCBI Taxonomy" id="8729"/>
    <lineage>
        <taxon>Eukaryota</taxon>
        <taxon>Metazoa</taxon>
        <taxon>Chordata</taxon>
        <taxon>Craniata</taxon>
        <taxon>Vertebrata</taxon>
        <taxon>Euteleostomi</taxon>
        <taxon>Lepidosauria</taxon>
        <taxon>Squamata</taxon>
        <taxon>Bifurcata</taxon>
        <taxon>Unidentata</taxon>
        <taxon>Episquamata</taxon>
        <taxon>Toxicofera</taxon>
        <taxon>Serpentes</taxon>
        <taxon>Colubroidea</taxon>
        <taxon>Viperidae</taxon>
        <taxon>Crotalinae</taxon>
        <taxon>Crotalus</taxon>
    </lineage>
</organism>
<dbReference type="Gene3D" id="1.10.4020.10">
    <property type="entry name" value="DNA breaking-rejoining enzymes"/>
    <property type="match status" value="1"/>
</dbReference>
<comment type="caution">
    <text evidence="2">The sequence shown here is derived from an EMBL/GenBank/DDBJ whole genome shotgun (WGS) entry which is preliminary data.</text>
</comment>
<dbReference type="PROSITE" id="PS50805">
    <property type="entry name" value="KRAB"/>
    <property type="match status" value="1"/>
</dbReference>
<dbReference type="Gene3D" id="6.10.140.140">
    <property type="match status" value="1"/>
</dbReference>
<dbReference type="AlphaFoldDB" id="A0AAW1BU98"/>
<name>A0AAW1BU98_CROAD</name>
<keyword evidence="3" id="KW-1185">Reference proteome</keyword>
<dbReference type="InterPro" id="IPR050169">
    <property type="entry name" value="Krueppel_C2H2_ZnF"/>
</dbReference>
<evidence type="ECO:0000313" key="2">
    <source>
        <dbReference type="EMBL" id="KAK9405366.1"/>
    </source>
</evidence>
<reference evidence="2 3" key="1">
    <citation type="journal article" date="2024" name="Proc. Natl. Acad. Sci. U.S.A.">
        <title>The genetic regulatory architecture and epigenomic basis for age-related changes in rattlesnake venom.</title>
        <authorList>
            <person name="Hogan M.P."/>
            <person name="Holding M.L."/>
            <person name="Nystrom G.S."/>
            <person name="Colston T.J."/>
            <person name="Bartlett D.A."/>
            <person name="Mason A.J."/>
            <person name="Ellsworth S.A."/>
            <person name="Rautsaw R.M."/>
            <person name="Lawrence K.C."/>
            <person name="Strickland J.L."/>
            <person name="He B."/>
            <person name="Fraser P."/>
            <person name="Margres M.J."/>
            <person name="Gilbert D.M."/>
            <person name="Gibbs H.L."/>
            <person name="Parkinson C.L."/>
            <person name="Rokyta D.R."/>
        </authorList>
    </citation>
    <scope>NUCLEOTIDE SEQUENCE [LARGE SCALE GENOMIC DNA]</scope>
    <source>
        <strain evidence="2">DRR0105</strain>
    </source>
</reference>
<dbReference type="InterPro" id="IPR038269">
    <property type="entry name" value="SCAN_sf"/>
</dbReference>
<accession>A0AAW1BU98</accession>
<dbReference type="PANTHER" id="PTHR23232">
    <property type="entry name" value="KRAB DOMAIN C2H2 ZINC FINGER"/>
    <property type="match status" value="1"/>
</dbReference>
<gene>
    <name evidence="2" type="ORF">NXF25_004140</name>
</gene>
<dbReference type="CDD" id="cd07765">
    <property type="entry name" value="KRAB_A-box"/>
    <property type="match status" value="1"/>
</dbReference>
<dbReference type="InterPro" id="IPR036051">
    <property type="entry name" value="KRAB_dom_sf"/>
</dbReference>
<dbReference type="Proteomes" id="UP001474421">
    <property type="component" value="Unassembled WGS sequence"/>
</dbReference>